<accession>A0A9W7G7F8</accession>
<dbReference type="OrthoDB" id="10311883at2759"/>
<name>A0A9W7G7F8_9STRA</name>
<dbReference type="AlphaFoldDB" id="A0A9W7G7F8"/>
<evidence type="ECO:0000313" key="2">
    <source>
        <dbReference type="EMBL" id="GMI34844.1"/>
    </source>
</evidence>
<keyword evidence="1" id="KW-1133">Transmembrane helix</keyword>
<gene>
    <name evidence="2" type="ORF">TrCOL_g1922</name>
</gene>
<feature type="transmembrane region" description="Helical" evidence="1">
    <location>
        <begin position="6"/>
        <end position="25"/>
    </location>
</feature>
<keyword evidence="1" id="KW-0812">Transmembrane</keyword>
<dbReference type="EMBL" id="BRYA01000886">
    <property type="protein sequence ID" value="GMI34844.1"/>
    <property type="molecule type" value="Genomic_DNA"/>
</dbReference>
<reference evidence="3" key="1">
    <citation type="journal article" date="2023" name="Commun. Biol.">
        <title>Genome analysis of Parmales, the sister group of diatoms, reveals the evolutionary specialization of diatoms from phago-mixotrophs to photoautotrophs.</title>
        <authorList>
            <person name="Ban H."/>
            <person name="Sato S."/>
            <person name="Yoshikawa S."/>
            <person name="Yamada K."/>
            <person name="Nakamura Y."/>
            <person name="Ichinomiya M."/>
            <person name="Sato N."/>
            <person name="Blanc-Mathieu R."/>
            <person name="Endo H."/>
            <person name="Kuwata A."/>
            <person name="Ogata H."/>
        </authorList>
    </citation>
    <scope>NUCLEOTIDE SEQUENCE [LARGE SCALE GENOMIC DNA]</scope>
</reference>
<comment type="caution">
    <text evidence="2">The sequence shown here is derived from an EMBL/GenBank/DDBJ whole genome shotgun (WGS) entry which is preliminary data.</text>
</comment>
<evidence type="ECO:0000256" key="1">
    <source>
        <dbReference type="SAM" id="Phobius"/>
    </source>
</evidence>
<organism evidence="2 3">
    <name type="scientific">Triparma columacea</name>
    <dbReference type="NCBI Taxonomy" id="722753"/>
    <lineage>
        <taxon>Eukaryota</taxon>
        <taxon>Sar</taxon>
        <taxon>Stramenopiles</taxon>
        <taxon>Ochrophyta</taxon>
        <taxon>Bolidophyceae</taxon>
        <taxon>Parmales</taxon>
        <taxon>Triparmaceae</taxon>
        <taxon>Triparma</taxon>
    </lineage>
</organism>
<sequence>MQDHSVTVYLFTTAVLLAFLANYALTTSTISSFKFVSVGPLSTPSSPSPDDDEHTDLSYLDFSDIATPLYVDSYNSSKRGDPPLKYNRVFVEYDTDLTGLMFCPIRPGGPPHTIILADKPRRHPRGERLILPVERYLFQGFCVVTLNEIPDFPRDIFAPILRHLHDRTSNSLKVGILATGFNANFALSHLSEANRVFNRPSTLVKAVVSSSPIFSTRRLLKKMLEDSGVEVKDLFRAVLVDLLRPSSDFHVNLSLQNGERFGCRARTVVGLTYGYANNMESLRDKADDSYVRFEIDRGADHYGQVEEYVALHKMFPEERAKREKISFMEPPAEGKDHAIEDLVFFVNQLAKDDEEKEYRGKRRYMPDGSLRISEKDEITLQRMQSMGRKREGGKQTLIAGFTNDMFGRLLGF</sequence>
<keyword evidence="1" id="KW-0472">Membrane</keyword>
<proteinExistence type="predicted"/>
<protein>
    <submittedName>
        <fullName evidence="2">Uncharacterized protein</fullName>
    </submittedName>
</protein>
<evidence type="ECO:0000313" key="3">
    <source>
        <dbReference type="Proteomes" id="UP001165065"/>
    </source>
</evidence>
<keyword evidence="3" id="KW-1185">Reference proteome</keyword>
<dbReference type="Proteomes" id="UP001165065">
    <property type="component" value="Unassembled WGS sequence"/>
</dbReference>